<dbReference type="Gene3D" id="2.150.10.10">
    <property type="entry name" value="Serralysin-like metalloprotease, C-terminal"/>
    <property type="match status" value="2"/>
</dbReference>
<evidence type="ECO:0000256" key="3">
    <source>
        <dbReference type="SAM" id="MobiDB-lite"/>
    </source>
</evidence>
<gene>
    <name evidence="4" type="ORF">SAMN05444336_103410</name>
</gene>
<dbReference type="PROSITE" id="PS00330">
    <property type="entry name" value="HEMOLYSIN_CALCIUM"/>
    <property type="match status" value="2"/>
</dbReference>
<dbReference type="Pfam" id="PF00353">
    <property type="entry name" value="HemolysinCabind"/>
    <property type="match status" value="5"/>
</dbReference>
<evidence type="ECO:0000256" key="1">
    <source>
        <dbReference type="ARBA" id="ARBA00004613"/>
    </source>
</evidence>
<dbReference type="PANTHER" id="PTHR38340:SF1">
    <property type="entry name" value="S-LAYER PROTEIN"/>
    <property type="match status" value="1"/>
</dbReference>
<protein>
    <submittedName>
        <fullName evidence="4">Hemolysin-type calcium-binding repeat-containing protein</fullName>
    </submittedName>
</protein>
<feature type="compositionally biased region" description="Low complexity" evidence="3">
    <location>
        <begin position="13"/>
        <end position="22"/>
    </location>
</feature>
<comment type="subcellular location">
    <subcellularLocation>
        <location evidence="1">Secreted</location>
    </subcellularLocation>
</comment>
<feature type="region of interest" description="Disordered" evidence="3">
    <location>
        <begin position="1"/>
        <end position="70"/>
    </location>
</feature>
<dbReference type="PRINTS" id="PR00313">
    <property type="entry name" value="CABNDNGRPT"/>
</dbReference>
<dbReference type="InterPro" id="IPR018511">
    <property type="entry name" value="Hemolysin-typ_Ca-bd_CS"/>
</dbReference>
<dbReference type="PANTHER" id="PTHR38340">
    <property type="entry name" value="S-LAYER PROTEIN"/>
    <property type="match status" value="1"/>
</dbReference>
<dbReference type="STRING" id="356660.SAMN05444336_103410"/>
<feature type="compositionally biased region" description="Gly residues" evidence="3">
    <location>
        <begin position="41"/>
        <end position="50"/>
    </location>
</feature>
<dbReference type="OrthoDB" id="419320at2"/>
<dbReference type="InterPro" id="IPR050557">
    <property type="entry name" value="RTX_toxin/Mannuronan_C5-epim"/>
</dbReference>
<organism evidence="4 5">
    <name type="scientific">Albimonas donghaensis</name>
    <dbReference type="NCBI Taxonomy" id="356660"/>
    <lineage>
        <taxon>Bacteria</taxon>
        <taxon>Pseudomonadati</taxon>
        <taxon>Pseudomonadota</taxon>
        <taxon>Alphaproteobacteria</taxon>
        <taxon>Rhodobacterales</taxon>
        <taxon>Paracoccaceae</taxon>
        <taxon>Albimonas</taxon>
    </lineage>
</organism>
<dbReference type="Proteomes" id="UP000199118">
    <property type="component" value="Unassembled WGS sequence"/>
</dbReference>
<dbReference type="AlphaFoldDB" id="A0A1H2Z8H7"/>
<dbReference type="GO" id="GO:0005509">
    <property type="term" value="F:calcium ion binding"/>
    <property type="evidence" value="ECO:0007669"/>
    <property type="project" value="InterPro"/>
</dbReference>
<evidence type="ECO:0000313" key="4">
    <source>
        <dbReference type="EMBL" id="SDX13772.1"/>
    </source>
</evidence>
<dbReference type="GO" id="GO:0005576">
    <property type="term" value="C:extracellular region"/>
    <property type="evidence" value="ECO:0007669"/>
    <property type="project" value="UniProtKB-SubCell"/>
</dbReference>
<name>A0A1H2Z8H7_9RHOB</name>
<reference evidence="4 5" key="1">
    <citation type="submission" date="2016-10" db="EMBL/GenBank/DDBJ databases">
        <authorList>
            <person name="de Groot N.N."/>
        </authorList>
    </citation>
    <scope>NUCLEOTIDE SEQUENCE [LARGE SCALE GENOMIC DNA]</scope>
    <source>
        <strain evidence="4 5">DSM 17890</strain>
    </source>
</reference>
<evidence type="ECO:0000313" key="5">
    <source>
        <dbReference type="Proteomes" id="UP000199118"/>
    </source>
</evidence>
<dbReference type="InterPro" id="IPR011049">
    <property type="entry name" value="Serralysin-like_metalloprot_C"/>
</dbReference>
<feature type="compositionally biased region" description="Basic and acidic residues" evidence="3">
    <location>
        <begin position="51"/>
        <end position="65"/>
    </location>
</feature>
<dbReference type="InterPro" id="IPR001343">
    <property type="entry name" value="Hemolysn_Ca-bd"/>
</dbReference>
<dbReference type="RefSeq" id="WP_092681825.1">
    <property type="nucleotide sequence ID" value="NZ_FNMZ01000003.1"/>
</dbReference>
<dbReference type="SUPFAM" id="SSF51120">
    <property type="entry name" value="beta-Roll"/>
    <property type="match status" value="2"/>
</dbReference>
<sequence>MGISLTSGDDIFDGAIDGDPPGLDQAHTLAGQAGDDSIAGGDLGDLLPGGKGEDTLEGRGGDDALHGGGGSDIINGGAGDDLIGLDAGEDLLTGGDGADLFLAKSYAFGAGVDTITDFDALDTLSFPDARGAVFVFEEIAGDTHVSVNGTLQVVLLGAAAPDVLGRTVFGQSPAAVSLIEDGVEAPLTMPGTEGDDALRGQKGIENLLVGLGGDDDLQGAGKNDILLGNQGDDTLRGANGHNTLYGSAGEDTLFGGNGRDRLQGDKNDDELWGGNGADVFLFNAKGKDAGVDAIMDYEVGKDEIAILKSTGFTVTAEDSNLDGDAEIYIDSVLVAVVANTDAGDVDLVLLA</sequence>
<proteinExistence type="predicted"/>
<evidence type="ECO:0000256" key="2">
    <source>
        <dbReference type="ARBA" id="ARBA00022525"/>
    </source>
</evidence>
<keyword evidence="5" id="KW-1185">Reference proteome</keyword>
<keyword evidence="2" id="KW-0964">Secreted</keyword>
<dbReference type="EMBL" id="FNMZ01000003">
    <property type="protein sequence ID" value="SDX13772.1"/>
    <property type="molecule type" value="Genomic_DNA"/>
</dbReference>
<accession>A0A1H2Z8H7</accession>